<keyword evidence="4" id="KW-1185">Reference proteome</keyword>
<dbReference type="HOGENOM" id="CLU_133077_1_0_10"/>
<comment type="caution">
    <text evidence="3">The sequence shown here is derived from an EMBL/GenBank/DDBJ whole genome shotgun (WGS) entry which is preliminary data.</text>
</comment>
<feature type="transmembrane region" description="Helical" evidence="2">
    <location>
        <begin position="45"/>
        <end position="61"/>
    </location>
</feature>
<evidence type="ECO:0000256" key="2">
    <source>
        <dbReference type="SAM" id="Phobius"/>
    </source>
</evidence>
<feature type="compositionally biased region" description="Basic and acidic residues" evidence="1">
    <location>
        <begin position="143"/>
        <end position="155"/>
    </location>
</feature>
<sequence>MTWIMLQSLFLPLSVVLMMSLYKSRRRFMTRFYEAMARNGKARKLYVQLLLVLLLLFHYAYANGHPGEFGIVLSTIICAAMFSTKRTDKWLRWLSDRPRRYVASALMALVFGFVPHLYTVAVTIAFILLGALFYPSEEALTEREEGKEKSGKAEHPGTSADTPYDNHHAGLPNNADNGNPNESAQ</sequence>
<dbReference type="Proteomes" id="UP000005974">
    <property type="component" value="Unassembled WGS sequence"/>
</dbReference>
<reference evidence="3 4" key="1">
    <citation type="submission" date="2012-02" db="EMBL/GenBank/DDBJ databases">
        <title>The Genome Sequence of Bacteroides dorei CL02T12C06.</title>
        <authorList>
            <consortium name="The Broad Institute Genome Sequencing Platform"/>
            <person name="Earl A."/>
            <person name="Ward D."/>
            <person name="Feldgarden M."/>
            <person name="Gevers D."/>
            <person name="Zitomersky N.L."/>
            <person name="Coyne M.J."/>
            <person name="Comstock L.E."/>
            <person name="Young S.K."/>
            <person name="Zeng Q."/>
            <person name="Gargeya S."/>
            <person name="Fitzgerald M."/>
            <person name="Haas B."/>
            <person name="Abouelleil A."/>
            <person name="Alvarado L."/>
            <person name="Arachchi H.M."/>
            <person name="Berlin A."/>
            <person name="Chapman S.B."/>
            <person name="Gearin G."/>
            <person name="Goldberg J."/>
            <person name="Griggs A."/>
            <person name="Gujja S."/>
            <person name="Hansen M."/>
            <person name="Heiman D."/>
            <person name="Howarth C."/>
            <person name="Larimer J."/>
            <person name="Lui A."/>
            <person name="MacDonald P.J.P."/>
            <person name="McCowen C."/>
            <person name="Montmayeur A."/>
            <person name="Murphy C."/>
            <person name="Neiman D."/>
            <person name="Pearson M."/>
            <person name="Priest M."/>
            <person name="Roberts A."/>
            <person name="Saif S."/>
            <person name="Shea T."/>
            <person name="Sisk P."/>
            <person name="Stolte C."/>
            <person name="Sykes S."/>
            <person name="Wortman J."/>
            <person name="Nusbaum C."/>
            <person name="Birren B."/>
        </authorList>
    </citation>
    <scope>NUCLEOTIDE SEQUENCE [LARGE SCALE GENOMIC DNA]</scope>
    <source>
        <strain evidence="3 4">CL02T12C06</strain>
    </source>
</reference>
<feature type="region of interest" description="Disordered" evidence="1">
    <location>
        <begin position="143"/>
        <end position="185"/>
    </location>
</feature>
<dbReference type="RefSeq" id="WP_007850145.1">
    <property type="nucleotide sequence ID" value="NZ_JH724136.1"/>
</dbReference>
<dbReference type="AlphaFoldDB" id="I8VU33"/>
<keyword evidence="2" id="KW-0472">Membrane</keyword>
<organism evidence="3 4">
    <name type="scientific">Phocaeicola dorei CL02T12C06</name>
    <dbReference type="NCBI Taxonomy" id="997876"/>
    <lineage>
        <taxon>Bacteria</taxon>
        <taxon>Pseudomonadati</taxon>
        <taxon>Bacteroidota</taxon>
        <taxon>Bacteroidia</taxon>
        <taxon>Bacteroidales</taxon>
        <taxon>Bacteroidaceae</taxon>
        <taxon>Phocaeicola</taxon>
    </lineage>
</organism>
<keyword evidence="2" id="KW-1133">Transmembrane helix</keyword>
<proteinExistence type="predicted"/>
<dbReference type="PATRIC" id="fig|997876.3.peg.4091"/>
<gene>
    <name evidence="3" type="ORF">HMPREF1064_03917</name>
</gene>
<feature type="compositionally biased region" description="Polar residues" evidence="1">
    <location>
        <begin position="174"/>
        <end position="185"/>
    </location>
</feature>
<feature type="transmembrane region" description="Helical" evidence="2">
    <location>
        <begin position="105"/>
        <end position="134"/>
    </location>
</feature>
<name>I8VU33_9BACT</name>
<evidence type="ECO:0000313" key="4">
    <source>
        <dbReference type="Proteomes" id="UP000005974"/>
    </source>
</evidence>
<evidence type="ECO:0000313" key="3">
    <source>
        <dbReference type="EMBL" id="EIY28917.1"/>
    </source>
</evidence>
<dbReference type="EMBL" id="AGXJ01000074">
    <property type="protein sequence ID" value="EIY28917.1"/>
    <property type="molecule type" value="Genomic_DNA"/>
</dbReference>
<evidence type="ECO:0000256" key="1">
    <source>
        <dbReference type="SAM" id="MobiDB-lite"/>
    </source>
</evidence>
<keyword evidence="2" id="KW-0812">Transmembrane</keyword>
<feature type="transmembrane region" description="Helical" evidence="2">
    <location>
        <begin position="6"/>
        <end position="24"/>
    </location>
</feature>
<feature type="transmembrane region" description="Helical" evidence="2">
    <location>
        <begin position="67"/>
        <end position="84"/>
    </location>
</feature>
<dbReference type="OrthoDB" id="1047310at2"/>
<protein>
    <submittedName>
        <fullName evidence="3">Uncharacterized protein</fullName>
    </submittedName>
</protein>
<accession>I8VU33</accession>